<dbReference type="Gene3D" id="3.40.50.720">
    <property type="entry name" value="NAD(P)-binding Rossmann-like Domain"/>
    <property type="match status" value="1"/>
</dbReference>
<comment type="similarity">
    <text evidence="1">Belongs to the short-chain dehydrogenases/reductases (SDR) family.</text>
</comment>
<dbReference type="PRINTS" id="PR00081">
    <property type="entry name" value="GDHRDH"/>
</dbReference>
<gene>
    <name evidence="3" type="ORF">DDE18_04330</name>
</gene>
<dbReference type="NCBIfam" id="NF005559">
    <property type="entry name" value="PRK07231.1"/>
    <property type="match status" value="1"/>
</dbReference>
<dbReference type="EMBL" id="QDGZ01000002">
    <property type="protein sequence ID" value="PVG84013.1"/>
    <property type="molecule type" value="Genomic_DNA"/>
</dbReference>
<name>A0A2T8FE92_9ACTN</name>
<dbReference type="GO" id="GO:0016491">
    <property type="term" value="F:oxidoreductase activity"/>
    <property type="evidence" value="ECO:0007669"/>
    <property type="project" value="UniProtKB-KW"/>
</dbReference>
<evidence type="ECO:0000313" key="3">
    <source>
        <dbReference type="EMBL" id="PVG84013.1"/>
    </source>
</evidence>
<comment type="caution">
    <text evidence="3">The sequence shown here is derived from an EMBL/GenBank/DDBJ whole genome shotgun (WGS) entry which is preliminary data.</text>
</comment>
<reference evidence="3 4" key="1">
    <citation type="submission" date="2018-04" db="EMBL/GenBank/DDBJ databases">
        <title>Genome of Nocardioides gansuensis WSJ-1.</title>
        <authorList>
            <person name="Wu S."/>
            <person name="Wang G."/>
        </authorList>
    </citation>
    <scope>NUCLEOTIDE SEQUENCE [LARGE SCALE GENOMIC DNA]</scope>
    <source>
        <strain evidence="3 4">WSJ-1</strain>
    </source>
</reference>
<dbReference type="SUPFAM" id="SSF51735">
    <property type="entry name" value="NAD(P)-binding Rossmann-fold domains"/>
    <property type="match status" value="1"/>
</dbReference>
<dbReference type="PRINTS" id="PR00080">
    <property type="entry name" value="SDRFAMILY"/>
</dbReference>
<dbReference type="OrthoDB" id="7064009at2"/>
<keyword evidence="2" id="KW-0560">Oxidoreductase</keyword>
<dbReference type="InterPro" id="IPR002347">
    <property type="entry name" value="SDR_fam"/>
</dbReference>
<proteinExistence type="inferred from homology"/>
<dbReference type="InterPro" id="IPR020904">
    <property type="entry name" value="Sc_DH/Rdtase_CS"/>
</dbReference>
<dbReference type="InterPro" id="IPR036291">
    <property type="entry name" value="NAD(P)-bd_dom_sf"/>
</dbReference>
<evidence type="ECO:0000256" key="2">
    <source>
        <dbReference type="ARBA" id="ARBA00023002"/>
    </source>
</evidence>
<dbReference type="PANTHER" id="PTHR24321">
    <property type="entry name" value="DEHYDROGENASES, SHORT CHAIN"/>
    <property type="match status" value="1"/>
</dbReference>
<protein>
    <submittedName>
        <fullName evidence="3">Short-chain dehydrogenase</fullName>
    </submittedName>
</protein>
<dbReference type="Pfam" id="PF13561">
    <property type="entry name" value="adh_short_C2"/>
    <property type="match status" value="1"/>
</dbReference>
<dbReference type="FunFam" id="3.40.50.720:FF:000084">
    <property type="entry name" value="Short-chain dehydrogenase reductase"/>
    <property type="match status" value="1"/>
</dbReference>
<dbReference type="CDD" id="cd05233">
    <property type="entry name" value="SDR_c"/>
    <property type="match status" value="1"/>
</dbReference>
<dbReference type="RefSeq" id="WP_116571487.1">
    <property type="nucleotide sequence ID" value="NZ_QDGZ01000002.1"/>
</dbReference>
<keyword evidence="4" id="KW-1185">Reference proteome</keyword>
<organism evidence="3 4">
    <name type="scientific">Nocardioides gansuensis</name>
    <dbReference type="NCBI Taxonomy" id="2138300"/>
    <lineage>
        <taxon>Bacteria</taxon>
        <taxon>Bacillati</taxon>
        <taxon>Actinomycetota</taxon>
        <taxon>Actinomycetes</taxon>
        <taxon>Propionibacteriales</taxon>
        <taxon>Nocardioidaceae</taxon>
        <taxon>Nocardioides</taxon>
    </lineage>
</organism>
<dbReference type="AlphaFoldDB" id="A0A2T8FE92"/>
<accession>A0A2T8FE92</accession>
<dbReference type="PANTHER" id="PTHR24321:SF8">
    <property type="entry name" value="ESTRADIOL 17-BETA-DEHYDROGENASE 8-RELATED"/>
    <property type="match status" value="1"/>
</dbReference>
<evidence type="ECO:0000313" key="4">
    <source>
        <dbReference type="Proteomes" id="UP000246018"/>
    </source>
</evidence>
<dbReference type="PROSITE" id="PS00061">
    <property type="entry name" value="ADH_SHORT"/>
    <property type="match status" value="1"/>
</dbReference>
<dbReference type="Proteomes" id="UP000246018">
    <property type="component" value="Unassembled WGS sequence"/>
</dbReference>
<evidence type="ECO:0000256" key="1">
    <source>
        <dbReference type="ARBA" id="ARBA00006484"/>
    </source>
</evidence>
<sequence length="245" mass="25277">MGRLKDKVAIVTGAGSGIGAATARRFHEEGAKVVLADVSGAQEVLAKELGEGALSVDTDVTKSESVQAMIAAAVETFGRLDVLYNNAGIDGELHPVAEMPEEAWDQVQAINLRGVFLGIRYAIPEMLKTGGGSIINTASMAATVAFPSMSSYCAAKGGVIMLTKTAAAEYAAQGIRVNAISPGTIQTAITTHLPADMINAIIERNPVGRIADASEVASLAVFLASDESAFITGADHLIDGGYTLL</sequence>